<protein>
    <submittedName>
        <fullName evidence="1">Crotonobetainyl-CoA:carnitine CoA-transferase CaiB</fullName>
    </submittedName>
</protein>
<dbReference type="Pfam" id="PF02515">
    <property type="entry name" value="CoA_transf_3"/>
    <property type="match status" value="1"/>
</dbReference>
<dbReference type="Gene3D" id="3.40.50.10540">
    <property type="entry name" value="Crotonobetainyl-coa:carnitine coa-transferase, domain 1"/>
    <property type="match status" value="1"/>
</dbReference>
<dbReference type="EMBL" id="FXUI01000014">
    <property type="protein sequence ID" value="SMP80505.1"/>
    <property type="molecule type" value="Genomic_DNA"/>
</dbReference>
<dbReference type="Proteomes" id="UP001157910">
    <property type="component" value="Unassembled WGS sequence"/>
</dbReference>
<reference evidence="1 2" key="1">
    <citation type="submission" date="2017-05" db="EMBL/GenBank/DDBJ databases">
        <authorList>
            <person name="Varghese N."/>
            <person name="Submissions S."/>
        </authorList>
    </citation>
    <scope>NUCLEOTIDE SEQUENCE [LARGE SCALE GENOMIC DNA]</scope>
    <source>
        <strain evidence="1 2">SM16</strain>
    </source>
</reference>
<comment type="caution">
    <text evidence="1">The sequence shown here is derived from an EMBL/GenBank/DDBJ whole genome shotgun (WGS) entry which is preliminary data.</text>
</comment>
<evidence type="ECO:0000313" key="1">
    <source>
        <dbReference type="EMBL" id="SMP80505.1"/>
    </source>
</evidence>
<name>A0ABY1QX87_9SPHN</name>
<sequence length="412" mass="44401">MDEPFLPLAGKRVLELGTMIAAPFATHILSQLGAEVIKIEPPGGDTTRSLVRGGPSGTIVAYSHSKQALCLDLTAEAGKDVFRRLAATADVVIHNLAPSAARKLGLTAQDCMAVNPGIVHVHIRGYTHGPLADGLMTNPIAEAATGAMDDHRVDGRPTRFGPSYHDQFAGTYAVIRVLAAMLDPAASAEARTIEIGLYETGLHLAARDLAGMQLKTQLLGRLEKEGGGEFSMPGYGAYVTADQRWVYLLVLTDAHWARLTQALDMAEQDDPAFARLRDRKKAREQIEDAVALAVSGFGFAELERRLEDAGIGFHEVMPLERVLERPQARQPGKLRELSFRGLHFEVPEFPGARCVAGNRPPPEVGQDTTRLLRELGYDAAGVDELLSSGAARAYQPGDFAWSPVRKGAGEKG</sequence>
<dbReference type="InterPro" id="IPR050509">
    <property type="entry name" value="CoA-transferase_III"/>
</dbReference>
<proteinExistence type="predicted"/>
<evidence type="ECO:0000313" key="2">
    <source>
        <dbReference type="Proteomes" id="UP001157910"/>
    </source>
</evidence>
<dbReference type="InterPro" id="IPR003673">
    <property type="entry name" value="CoA-Trfase_fam_III"/>
</dbReference>
<dbReference type="SUPFAM" id="SSF89796">
    <property type="entry name" value="CoA-transferase family III (CaiB/BaiF)"/>
    <property type="match status" value="1"/>
</dbReference>
<dbReference type="PANTHER" id="PTHR48228">
    <property type="entry name" value="SUCCINYL-COA--D-CITRAMALATE COA-TRANSFERASE"/>
    <property type="match status" value="1"/>
</dbReference>
<gene>
    <name evidence="1" type="ORF">SAMN06296065_11452</name>
</gene>
<keyword evidence="2" id="KW-1185">Reference proteome</keyword>
<dbReference type="PANTHER" id="PTHR48228:SF7">
    <property type="entry name" value="FATTY ACYL-COA TRANSFERASE RV3272-RELATED"/>
    <property type="match status" value="1"/>
</dbReference>
<dbReference type="InterPro" id="IPR044855">
    <property type="entry name" value="CoA-Trfase_III_dom3_sf"/>
</dbReference>
<dbReference type="Gene3D" id="3.30.1540.10">
    <property type="entry name" value="formyl-coa transferase, domain 3"/>
    <property type="match status" value="1"/>
</dbReference>
<dbReference type="RefSeq" id="WP_283406982.1">
    <property type="nucleotide sequence ID" value="NZ_FXUI01000014.1"/>
</dbReference>
<accession>A0ABY1QX87</accession>
<organism evidence="1 2">
    <name type="scientific">Novosphingobium panipatense</name>
    <dbReference type="NCBI Taxonomy" id="428991"/>
    <lineage>
        <taxon>Bacteria</taxon>
        <taxon>Pseudomonadati</taxon>
        <taxon>Pseudomonadota</taxon>
        <taxon>Alphaproteobacteria</taxon>
        <taxon>Sphingomonadales</taxon>
        <taxon>Sphingomonadaceae</taxon>
        <taxon>Novosphingobium</taxon>
    </lineage>
</organism>
<dbReference type="InterPro" id="IPR023606">
    <property type="entry name" value="CoA-Trfase_III_dom_1_sf"/>
</dbReference>